<dbReference type="AlphaFoldDB" id="V2UPA5"/>
<dbReference type="RefSeq" id="WP_004901523.1">
    <property type="nucleotide sequence ID" value="NZ_BBTI01000009.1"/>
</dbReference>
<gene>
    <name evidence="1" type="ORF">P255_01206</name>
</gene>
<evidence type="ECO:0000313" key="2">
    <source>
        <dbReference type="Proteomes" id="UP000018418"/>
    </source>
</evidence>
<dbReference type="OrthoDB" id="6697734at2"/>
<dbReference type="EMBL" id="AYEU01000005">
    <property type="protein sequence ID" value="ESK51777.1"/>
    <property type="molecule type" value="Genomic_DNA"/>
</dbReference>
<proteinExistence type="predicted"/>
<comment type="caution">
    <text evidence="1">The sequence shown here is derived from an EMBL/GenBank/DDBJ whole genome shotgun (WGS) entry which is preliminary data.</text>
</comment>
<evidence type="ECO:0000313" key="1">
    <source>
        <dbReference type="EMBL" id="ESK51777.1"/>
    </source>
</evidence>
<accession>V2UPA5</accession>
<sequence>MNINDIKALLEQSEWYQPNDDDSSIYLAKDDIFLKFKVEKEEDGDFNVGNLPPNIQSFYRILDQDIKISEVSLNKVHFYYQKQVIRAFDIYKFGSSHNNEKIYFAKPTNQSTHVNIIDDIFYKVIIKKLNTEFSLGKIIFANGNFE</sequence>
<name>V2UPA5_9GAMM</name>
<protein>
    <submittedName>
        <fullName evidence="1">Uncharacterized protein</fullName>
    </submittedName>
</protein>
<dbReference type="HOGENOM" id="CLU_149123_0_0_6"/>
<organism evidence="1 2">
    <name type="scientific">Acinetobacter brisouii CIP 110357</name>
    <dbReference type="NCBI Taxonomy" id="1341683"/>
    <lineage>
        <taxon>Bacteria</taxon>
        <taxon>Pseudomonadati</taxon>
        <taxon>Pseudomonadota</taxon>
        <taxon>Gammaproteobacteria</taxon>
        <taxon>Moraxellales</taxon>
        <taxon>Moraxellaceae</taxon>
        <taxon>Acinetobacter</taxon>
    </lineage>
</organism>
<keyword evidence="2" id="KW-1185">Reference proteome</keyword>
<dbReference type="Proteomes" id="UP000018418">
    <property type="component" value="Unassembled WGS sequence"/>
</dbReference>
<reference evidence="1 2" key="1">
    <citation type="submission" date="2013-10" db="EMBL/GenBank/DDBJ databases">
        <title>The Genome Sequence of Acinetobacter brisouii CIP 110357.</title>
        <authorList>
            <consortium name="The Broad Institute Genomics Platform"/>
            <consortium name="The Broad Institute Genome Sequencing Center for Infectious Disease"/>
            <person name="Cerqueira G."/>
            <person name="Feldgarden M."/>
            <person name="Courvalin P."/>
            <person name="Grillot-Courvalin C."/>
            <person name="Clermont D."/>
            <person name="Rocha E."/>
            <person name="Yoon E.-J."/>
            <person name="Nemec A."/>
            <person name="Young S.K."/>
            <person name="Zeng Q."/>
            <person name="Gargeya S."/>
            <person name="Fitzgerald M."/>
            <person name="Abouelleil A."/>
            <person name="Alvarado L."/>
            <person name="Berlin A.M."/>
            <person name="Chapman S.B."/>
            <person name="Gainer-Dewar J."/>
            <person name="Goldberg J."/>
            <person name="Gnerre S."/>
            <person name="Griggs A."/>
            <person name="Gujja S."/>
            <person name="Hansen M."/>
            <person name="Howarth C."/>
            <person name="Imamovic A."/>
            <person name="Ireland A."/>
            <person name="Larimer J."/>
            <person name="McCowan C."/>
            <person name="Murphy C."/>
            <person name="Pearson M."/>
            <person name="Poon T.W."/>
            <person name="Priest M."/>
            <person name="Roberts A."/>
            <person name="Saif S."/>
            <person name="Shea T."/>
            <person name="Sykes S."/>
            <person name="Wortman J."/>
            <person name="Nusbaum C."/>
            <person name="Birren B."/>
        </authorList>
    </citation>
    <scope>NUCLEOTIDE SEQUENCE [LARGE SCALE GENOMIC DNA]</scope>
    <source>
        <strain evidence="1 2">CIP 110357</strain>
    </source>
</reference>